<accession>A0A1C7DNU1</accession>
<dbReference type="Proteomes" id="UP000092687">
    <property type="component" value="Chromosome"/>
</dbReference>
<reference evidence="3" key="2">
    <citation type="submission" date="2016-10" db="EMBL/GenBank/DDBJ databases">
        <authorList>
            <person name="See-Too W.S."/>
        </authorList>
    </citation>
    <scope>NUCLEOTIDE SEQUENCE [LARGE SCALE GENOMIC DNA]</scope>
    <source>
        <strain evidence="3">DSM 24743</strain>
    </source>
</reference>
<evidence type="ECO:0000256" key="1">
    <source>
        <dbReference type="SAM" id="Phobius"/>
    </source>
</evidence>
<dbReference type="KEGG" id="phc:BBI08_03900"/>
<feature type="transmembrane region" description="Helical" evidence="1">
    <location>
        <begin position="40"/>
        <end position="61"/>
    </location>
</feature>
<keyword evidence="1" id="KW-1133">Transmembrane helix</keyword>
<keyword evidence="1" id="KW-0472">Membrane</keyword>
<proteinExistence type="predicted"/>
<reference evidence="3" key="1">
    <citation type="submission" date="2016-07" db="EMBL/GenBank/DDBJ databases">
        <authorList>
            <person name="See-Too W.S."/>
        </authorList>
    </citation>
    <scope>NUCLEOTIDE SEQUENCE [LARGE SCALE GENOMIC DNA]</scope>
    <source>
        <strain evidence="3">DSM 24743</strain>
    </source>
</reference>
<organism evidence="2 3">
    <name type="scientific">Planococcus halocryophilus</name>
    <dbReference type="NCBI Taxonomy" id="1215089"/>
    <lineage>
        <taxon>Bacteria</taxon>
        <taxon>Bacillati</taxon>
        <taxon>Bacillota</taxon>
        <taxon>Bacilli</taxon>
        <taxon>Bacillales</taxon>
        <taxon>Caryophanaceae</taxon>
        <taxon>Planococcus</taxon>
    </lineage>
</organism>
<name>A0A1C7DNU1_9BACL</name>
<sequence>MKKHILLYGGILIITLSFLGLYNLLAPRVGPIGNGPPTTFIWFIFSIPILIGLALTATSIVKFRNEKNTRN</sequence>
<protein>
    <submittedName>
        <fullName evidence="2">Uncharacterized protein</fullName>
    </submittedName>
</protein>
<keyword evidence="1" id="KW-0812">Transmembrane</keyword>
<dbReference type="EMBL" id="CP016537">
    <property type="protein sequence ID" value="ANU13038.1"/>
    <property type="molecule type" value="Genomic_DNA"/>
</dbReference>
<evidence type="ECO:0000313" key="3">
    <source>
        <dbReference type="Proteomes" id="UP000092687"/>
    </source>
</evidence>
<gene>
    <name evidence="2" type="ORF">BBI08_03900</name>
</gene>
<dbReference type="AlphaFoldDB" id="A0A1C7DNU1"/>
<keyword evidence="3" id="KW-1185">Reference proteome</keyword>
<feature type="transmembrane region" description="Helical" evidence="1">
    <location>
        <begin position="5"/>
        <end position="25"/>
    </location>
</feature>
<evidence type="ECO:0000313" key="2">
    <source>
        <dbReference type="EMBL" id="ANU13038.1"/>
    </source>
</evidence>